<protein>
    <submittedName>
        <fullName evidence="1">Uncharacterized protein</fullName>
    </submittedName>
</protein>
<comment type="caution">
    <text evidence="1">The sequence shown here is derived from an EMBL/GenBank/DDBJ whole genome shotgun (WGS) entry which is preliminary data.</text>
</comment>
<organism evidence="1">
    <name type="scientific">uncultured bacterium</name>
    <name type="common">gcode 4</name>
    <dbReference type="NCBI Taxonomy" id="1234023"/>
    <lineage>
        <taxon>Bacteria</taxon>
        <taxon>environmental samples</taxon>
    </lineage>
</organism>
<gene>
    <name evidence="1" type="ORF">ACD_49C00026G0004</name>
</gene>
<accession>K2BWR0</accession>
<dbReference type="AlphaFoldDB" id="K2BWR0"/>
<proteinExistence type="predicted"/>
<dbReference type="EMBL" id="AMFJ01021612">
    <property type="protein sequence ID" value="EKD66629.1"/>
    <property type="molecule type" value="Genomic_DNA"/>
</dbReference>
<evidence type="ECO:0000313" key="1">
    <source>
        <dbReference type="EMBL" id="EKD66629.1"/>
    </source>
</evidence>
<sequence>MKKLFSVMIISLLLVWNQAFALSYSRWYFRKSWTYVAPHYKTSSNRVKFDNYSSRGNYNPFTGKKWYKKR</sequence>
<reference evidence="1" key="1">
    <citation type="journal article" date="2012" name="Science">
        <title>Fermentation, hydrogen, and sulfur metabolism in multiple uncultivated bacterial phyla.</title>
        <authorList>
            <person name="Wrighton K.C."/>
            <person name="Thomas B.C."/>
            <person name="Sharon I."/>
            <person name="Miller C.S."/>
            <person name="Castelle C.J."/>
            <person name="VerBerkmoes N.C."/>
            <person name="Wilkins M.J."/>
            <person name="Hettich R.L."/>
            <person name="Lipton M.S."/>
            <person name="Williams K.H."/>
            <person name="Long P.E."/>
            <person name="Banfield J.F."/>
        </authorList>
    </citation>
    <scope>NUCLEOTIDE SEQUENCE [LARGE SCALE GENOMIC DNA]</scope>
</reference>
<name>K2BWR0_9BACT</name>